<comment type="caution">
    <text evidence="1">The sequence shown here is derived from an EMBL/GenBank/DDBJ whole genome shotgun (WGS) entry which is preliminary data.</text>
</comment>
<accession>A0AAE3YGB6</accession>
<protein>
    <submittedName>
        <fullName evidence="1">Uncharacterized protein</fullName>
    </submittedName>
</protein>
<gene>
    <name evidence="1" type="ORF">J2S35_000574</name>
</gene>
<organism evidence="1 2">
    <name type="scientific">Falsarthrobacter nasiphocae</name>
    <dbReference type="NCBI Taxonomy" id="189863"/>
    <lineage>
        <taxon>Bacteria</taxon>
        <taxon>Bacillati</taxon>
        <taxon>Actinomycetota</taxon>
        <taxon>Actinomycetes</taxon>
        <taxon>Micrococcales</taxon>
        <taxon>Micrococcaceae</taxon>
        <taxon>Falsarthrobacter</taxon>
    </lineage>
</organism>
<evidence type="ECO:0000313" key="2">
    <source>
        <dbReference type="Proteomes" id="UP001247307"/>
    </source>
</evidence>
<reference evidence="1" key="1">
    <citation type="submission" date="2023-07" db="EMBL/GenBank/DDBJ databases">
        <title>Sequencing the genomes of 1000 actinobacteria strains.</title>
        <authorList>
            <person name="Klenk H.-P."/>
        </authorList>
    </citation>
    <scope>NUCLEOTIDE SEQUENCE</scope>
    <source>
        <strain evidence="1">DSM 13988</strain>
    </source>
</reference>
<keyword evidence="2" id="KW-1185">Reference proteome</keyword>
<dbReference type="EMBL" id="JAVDUI010000001">
    <property type="protein sequence ID" value="MDR6891634.1"/>
    <property type="molecule type" value="Genomic_DNA"/>
</dbReference>
<name>A0AAE3YGB6_9MICC</name>
<dbReference type="Proteomes" id="UP001247307">
    <property type="component" value="Unassembled WGS sequence"/>
</dbReference>
<sequence>MPHNPATPTHEVEPLVTRVQRAESRTEAIRILESAGFQDQLKTGRYEKSAAGLTVGFDLGPSPTVTRSMTVVWRGIKPYVRGTADDWKAALDATTTLGGAACALITNEWGSAGCIAVAGTVKDWTGRIDTSAWPAGQCLAINPRQTTDVFIEAC</sequence>
<evidence type="ECO:0000313" key="1">
    <source>
        <dbReference type="EMBL" id="MDR6891634.1"/>
    </source>
</evidence>
<dbReference type="AlphaFoldDB" id="A0AAE3YGB6"/>
<dbReference type="RefSeq" id="WP_309849617.1">
    <property type="nucleotide sequence ID" value="NZ_BAAAIU010000045.1"/>
</dbReference>
<proteinExistence type="predicted"/>